<dbReference type="AlphaFoldDB" id="A0A8J4PP87"/>
<name>A0A8J4PP87_9MYCE</name>
<dbReference type="PANTHER" id="PTHR37002:SF3">
    <property type="entry name" value="TRANSGLUTAMINASE-LIKE DOMAIN-CONTAINING PROTEIN"/>
    <property type="match status" value="1"/>
</dbReference>
<dbReference type="SUPFAM" id="SSF54001">
    <property type="entry name" value="Cysteine proteinases"/>
    <property type="match status" value="1"/>
</dbReference>
<dbReference type="Pfam" id="PF01841">
    <property type="entry name" value="Transglut_core"/>
    <property type="match status" value="1"/>
</dbReference>
<gene>
    <name evidence="2" type="ORF">CYY_007013</name>
</gene>
<feature type="domain" description="Transglutaminase-like" evidence="1">
    <location>
        <begin position="369"/>
        <end position="433"/>
    </location>
</feature>
<dbReference type="InterPro" id="IPR038765">
    <property type="entry name" value="Papain-like_cys_pep_sf"/>
</dbReference>
<dbReference type="EMBL" id="AJWJ01000351">
    <property type="protein sequence ID" value="KAF2071680.1"/>
    <property type="molecule type" value="Genomic_DNA"/>
</dbReference>
<dbReference type="Gene3D" id="3.10.620.30">
    <property type="match status" value="1"/>
</dbReference>
<reference evidence="2" key="1">
    <citation type="submission" date="2020-01" db="EMBL/GenBank/DDBJ databases">
        <title>Development of genomics and gene disruption for Polysphondylium violaceum indicates a role for the polyketide synthase stlB in stalk morphogenesis.</title>
        <authorList>
            <person name="Narita B."/>
            <person name="Kawabe Y."/>
            <person name="Kin K."/>
            <person name="Saito T."/>
            <person name="Gibbs R."/>
            <person name="Kuspa A."/>
            <person name="Muzny D."/>
            <person name="Queller D."/>
            <person name="Richards S."/>
            <person name="Strassman J."/>
            <person name="Sucgang R."/>
            <person name="Worley K."/>
            <person name="Schaap P."/>
        </authorList>
    </citation>
    <scope>NUCLEOTIDE SEQUENCE</scope>
    <source>
        <strain evidence="2">QSvi11</strain>
    </source>
</reference>
<proteinExistence type="predicted"/>
<accession>A0A8J4PP87</accession>
<dbReference type="OrthoDB" id="17175at2759"/>
<dbReference type="SMART" id="SM00460">
    <property type="entry name" value="TGc"/>
    <property type="match status" value="1"/>
</dbReference>
<dbReference type="PANTHER" id="PTHR37002">
    <property type="entry name" value="AGAP007005-PA"/>
    <property type="match status" value="1"/>
</dbReference>
<keyword evidence="3" id="KW-1185">Reference proteome</keyword>
<organism evidence="2 3">
    <name type="scientific">Polysphondylium violaceum</name>
    <dbReference type="NCBI Taxonomy" id="133409"/>
    <lineage>
        <taxon>Eukaryota</taxon>
        <taxon>Amoebozoa</taxon>
        <taxon>Evosea</taxon>
        <taxon>Eumycetozoa</taxon>
        <taxon>Dictyostelia</taxon>
        <taxon>Dictyosteliales</taxon>
        <taxon>Dictyosteliaceae</taxon>
        <taxon>Polysphondylium</taxon>
    </lineage>
</organism>
<dbReference type="Proteomes" id="UP000695562">
    <property type="component" value="Unassembled WGS sequence"/>
</dbReference>
<evidence type="ECO:0000313" key="3">
    <source>
        <dbReference type="Proteomes" id="UP000695562"/>
    </source>
</evidence>
<evidence type="ECO:0000313" key="2">
    <source>
        <dbReference type="EMBL" id="KAF2071680.1"/>
    </source>
</evidence>
<evidence type="ECO:0000259" key="1">
    <source>
        <dbReference type="SMART" id="SM00460"/>
    </source>
</evidence>
<protein>
    <recommendedName>
        <fullName evidence="1">Transglutaminase-like domain-containing protein</fullName>
    </recommendedName>
</protein>
<dbReference type="InterPro" id="IPR002931">
    <property type="entry name" value="Transglutaminase-like"/>
</dbReference>
<comment type="caution">
    <text evidence="2">The sequence shown here is derived from an EMBL/GenBank/DDBJ whole genome shotgun (WGS) entry which is preliminary data.</text>
</comment>
<sequence>MSHIELKTGTTIRLRSKKGIKNREGTPDWYLGVYDGALTTDGGLSNKTEWTVTANSVDDTICLKSNIGNHYLGITEDLNVILNADPNTTAKFKVFWQQNGKACLMSFIHAAKKNRTGKNGPHIGHDPKGALIGNAGTGDWGQWEIITSGVNSVQSPAHRLLLDYNKHRELMSGPFTLVQVPTKNVMATLTTTYKLPNLKVSKWCVVAAAPPSPLQTQMIKSSHLKIFDSKEANQIGESKIIQAGGNYVIRTLAKPQGPDSIHSIVTKYEIEADLYSIKLTKVNPGDYIPSVTPLSSSTREYHLRETSLINFRNPAFAQWLDVNQLHPMLLSDGTVEPLLCFAYRVHLFIKTHFSYIFAKDVKGRKATDTIVSRSSDCGGYCILYSAIMRCHGIPCRSLFGRWANSGTETEKRVHVKGEFYADGIGWIPIDPSCSITGDHSEPFTLHFGRDSGEFITMHLDHNIQDIDTTVTDKKEQQEFMQAPAYWVNGDGNFTNSSSTSLWTVETK</sequence>